<dbReference type="AlphaFoldDB" id="A0AAV5EXJ3"/>
<dbReference type="SUPFAM" id="SSF48264">
    <property type="entry name" value="Cytochrome P450"/>
    <property type="match status" value="1"/>
</dbReference>
<evidence type="ECO:0000313" key="9">
    <source>
        <dbReference type="EMBL" id="GJN27267.1"/>
    </source>
</evidence>
<evidence type="ECO:0000313" key="10">
    <source>
        <dbReference type="Proteomes" id="UP001054889"/>
    </source>
</evidence>
<organism evidence="9 10">
    <name type="scientific">Eleusine coracana subsp. coracana</name>
    <dbReference type="NCBI Taxonomy" id="191504"/>
    <lineage>
        <taxon>Eukaryota</taxon>
        <taxon>Viridiplantae</taxon>
        <taxon>Streptophyta</taxon>
        <taxon>Embryophyta</taxon>
        <taxon>Tracheophyta</taxon>
        <taxon>Spermatophyta</taxon>
        <taxon>Magnoliopsida</taxon>
        <taxon>Liliopsida</taxon>
        <taxon>Poales</taxon>
        <taxon>Poaceae</taxon>
        <taxon>PACMAD clade</taxon>
        <taxon>Chloridoideae</taxon>
        <taxon>Cynodonteae</taxon>
        <taxon>Eleusininae</taxon>
        <taxon>Eleusine</taxon>
    </lineage>
</organism>
<evidence type="ECO:0000256" key="5">
    <source>
        <dbReference type="ARBA" id="ARBA00023002"/>
    </source>
</evidence>
<evidence type="ECO:0000256" key="1">
    <source>
        <dbReference type="ARBA" id="ARBA00001971"/>
    </source>
</evidence>
<keyword evidence="6" id="KW-0408">Iron</keyword>
<feature type="compositionally biased region" description="Basic residues" evidence="8">
    <location>
        <begin position="211"/>
        <end position="224"/>
    </location>
</feature>
<comment type="similarity">
    <text evidence="2">Belongs to the cytochrome P450 family.</text>
</comment>
<dbReference type="Proteomes" id="UP001054889">
    <property type="component" value="Unassembled WGS sequence"/>
</dbReference>
<feature type="compositionally biased region" description="Basic and acidic residues" evidence="8">
    <location>
        <begin position="184"/>
        <end position="210"/>
    </location>
</feature>
<protein>
    <submittedName>
        <fullName evidence="9">Uncharacterized protein</fullName>
    </submittedName>
</protein>
<accession>A0AAV5EXJ3</accession>
<evidence type="ECO:0000256" key="4">
    <source>
        <dbReference type="ARBA" id="ARBA00022723"/>
    </source>
</evidence>
<comment type="caution">
    <text evidence="9">The sequence shown here is derived from an EMBL/GenBank/DDBJ whole genome shotgun (WGS) entry which is preliminary data.</text>
</comment>
<keyword evidence="3" id="KW-0349">Heme</keyword>
<feature type="region of interest" description="Disordered" evidence="8">
    <location>
        <begin position="125"/>
        <end position="253"/>
    </location>
</feature>
<evidence type="ECO:0000256" key="2">
    <source>
        <dbReference type="ARBA" id="ARBA00010617"/>
    </source>
</evidence>
<reference evidence="9" key="2">
    <citation type="submission" date="2021-12" db="EMBL/GenBank/DDBJ databases">
        <title>Resequencing data analysis of finger millet.</title>
        <authorList>
            <person name="Hatakeyama M."/>
            <person name="Aluri S."/>
            <person name="Balachadran M.T."/>
            <person name="Sivarajan S.R."/>
            <person name="Poveda L."/>
            <person name="Shimizu-Inatsugi R."/>
            <person name="Schlapbach R."/>
            <person name="Sreeman S.M."/>
            <person name="Shimizu K.K."/>
        </authorList>
    </citation>
    <scope>NUCLEOTIDE SEQUENCE</scope>
</reference>
<reference evidence="9" key="1">
    <citation type="journal article" date="2018" name="DNA Res.">
        <title>Multiple hybrid de novo genome assembly of finger millet, an orphan allotetraploid crop.</title>
        <authorList>
            <person name="Hatakeyama M."/>
            <person name="Aluri S."/>
            <person name="Balachadran M.T."/>
            <person name="Sivarajan S.R."/>
            <person name="Patrignani A."/>
            <person name="Gruter S."/>
            <person name="Poveda L."/>
            <person name="Shimizu-Inatsugi R."/>
            <person name="Baeten J."/>
            <person name="Francoijs K.J."/>
            <person name="Nataraja K.N."/>
            <person name="Reddy Y.A.N."/>
            <person name="Phadnis S."/>
            <person name="Ravikumar R.L."/>
            <person name="Schlapbach R."/>
            <person name="Sreeman S.M."/>
            <person name="Shimizu K.K."/>
        </authorList>
    </citation>
    <scope>NUCLEOTIDE SEQUENCE</scope>
</reference>
<evidence type="ECO:0000256" key="6">
    <source>
        <dbReference type="ARBA" id="ARBA00023004"/>
    </source>
</evidence>
<comment type="cofactor">
    <cofactor evidence="1">
        <name>heme</name>
        <dbReference type="ChEBI" id="CHEBI:30413"/>
    </cofactor>
</comment>
<dbReference type="PANTHER" id="PTHR47955:SF19">
    <property type="entry name" value="CYTOCHROME P450 71A9-LIKE ISOFORM X1"/>
    <property type="match status" value="1"/>
</dbReference>
<name>A0AAV5EXJ3_ELECO</name>
<gene>
    <name evidence="9" type="primary">gb15273</name>
    <name evidence="9" type="ORF">PR202_gb15273</name>
</gene>
<dbReference type="GO" id="GO:0005506">
    <property type="term" value="F:iron ion binding"/>
    <property type="evidence" value="ECO:0007669"/>
    <property type="project" value="InterPro"/>
</dbReference>
<dbReference type="InterPro" id="IPR036396">
    <property type="entry name" value="Cyt_P450_sf"/>
</dbReference>
<dbReference type="Gene3D" id="1.10.630.10">
    <property type="entry name" value="Cytochrome P450"/>
    <property type="match status" value="1"/>
</dbReference>
<proteinExistence type="inferred from homology"/>
<dbReference type="PANTHER" id="PTHR47955">
    <property type="entry name" value="CYTOCHROME P450 FAMILY 71 PROTEIN"/>
    <property type="match status" value="1"/>
</dbReference>
<keyword evidence="10" id="KW-1185">Reference proteome</keyword>
<evidence type="ECO:0000256" key="8">
    <source>
        <dbReference type="SAM" id="MobiDB-lite"/>
    </source>
</evidence>
<feature type="compositionally biased region" description="Basic residues" evidence="8">
    <location>
        <begin position="145"/>
        <end position="155"/>
    </location>
</feature>
<keyword evidence="4" id="KW-0479">Metal-binding</keyword>
<dbReference type="GO" id="GO:0016705">
    <property type="term" value="F:oxidoreductase activity, acting on paired donors, with incorporation or reduction of molecular oxygen"/>
    <property type="evidence" value="ECO:0007669"/>
    <property type="project" value="InterPro"/>
</dbReference>
<keyword evidence="7" id="KW-0503">Monooxygenase</keyword>
<dbReference type="GO" id="GO:0004497">
    <property type="term" value="F:monooxygenase activity"/>
    <property type="evidence" value="ECO:0007669"/>
    <property type="project" value="UniProtKB-KW"/>
</dbReference>
<evidence type="ECO:0000256" key="7">
    <source>
        <dbReference type="ARBA" id="ARBA00023033"/>
    </source>
</evidence>
<evidence type="ECO:0000256" key="3">
    <source>
        <dbReference type="ARBA" id="ARBA00022617"/>
    </source>
</evidence>
<dbReference type="GO" id="GO:0020037">
    <property type="term" value="F:heme binding"/>
    <property type="evidence" value="ECO:0007669"/>
    <property type="project" value="InterPro"/>
</dbReference>
<sequence length="353" mass="39264">MLLRLGSVPTLVVSTEEAQKLLVAFFVADYVPWLGWLDTLRGARRRLDRNFRELDAFYERVIDDHLDNNKCSRVSKEEDDLVDVLLRLFSSRSQVYMDVLKHFGFVLHAGHVNCRDGHVCGNGGMNHDGADPSPGRPRQGPGRGPPRRGRRRHGPGTRPPTAPLPEARHQGVPASPPTSATPRPPRDHRAVLHAWPRDSGQDTGARERQGHRAGPRRVGPRRGGVRAGAARGGRGPRRPQAVARRVRARPVRGRAEELSRRALRHGRRRADAGQLAVCLRLACASRWRAGCGGAEWVDGVEKEPSRARSGTAALAVIHFHCRNPARQRQSPNNTRYLYNLLIKVRSFTSCPQS</sequence>
<dbReference type="EMBL" id="BQKI01000079">
    <property type="protein sequence ID" value="GJN27267.1"/>
    <property type="molecule type" value="Genomic_DNA"/>
</dbReference>
<keyword evidence="5" id="KW-0560">Oxidoreductase</keyword>